<dbReference type="Proteomes" id="UP000823882">
    <property type="component" value="Unassembled WGS sequence"/>
</dbReference>
<proteinExistence type="predicted"/>
<dbReference type="Pfam" id="PF14018">
    <property type="entry name" value="DUF4234"/>
    <property type="match status" value="1"/>
</dbReference>
<evidence type="ECO:0000256" key="1">
    <source>
        <dbReference type="SAM" id="Phobius"/>
    </source>
</evidence>
<dbReference type="AlphaFoldDB" id="A0A9D2P113"/>
<keyword evidence="1" id="KW-0812">Transmembrane</keyword>
<feature type="transmembrane region" description="Helical" evidence="1">
    <location>
        <begin position="7"/>
        <end position="25"/>
    </location>
</feature>
<name>A0A9D2P113_9FIRM</name>
<protein>
    <submittedName>
        <fullName evidence="3">DUF4234 domain-containing protein</fullName>
    </submittedName>
</protein>
<evidence type="ECO:0000313" key="4">
    <source>
        <dbReference type="Proteomes" id="UP000823882"/>
    </source>
</evidence>
<keyword evidence="1" id="KW-1133">Transmembrane helix</keyword>
<sequence length="118" mass="13090">MRPRSVGLCIVLSIITCGIYGFYWLYCLNEDVNEITERPGTSGGLVVVFSLITCGIYSLYWYYKMGDKLDRARQEQGIPTGSLGILYLVLGIFGLGIVSLALMQNEVNHYIPGGDLEN</sequence>
<gene>
    <name evidence="3" type="ORF">H9701_03865</name>
</gene>
<accession>A0A9D2P113</accession>
<keyword evidence="1" id="KW-0472">Membrane</keyword>
<evidence type="ECO:0000313" key="3">
    <source>
        <dbReference type="EMBL" id="HJC40674.1"/>
    </source>
</evidence>
<organism evidence="3 4">
    <name type="scientific">Candidatus Intestinimonas pullistercoris</name>
    <dbReference type="NCBI Taxonomy" id="2838623"/>
    <lineage>
        <taxon>Bacteria</taxon>
        <taxon>Bacillati</taxon>
        <taxon>Bacillota</taxon>
        <taxon>Clostridia</taxon>
        <taxon>Eubacteriales</taxon>
        <taxon>Intestinimonas</taxon>
    </lineage>
</organism>
<reference evidence="3" key="1">
    <citation type="journal article" date="2021" name="PeerJ">
        <title>Extensive microbial diversity within the chicken gut microbiome revealed by metagenomics and culture.</title>
        <authorList>
            <person name="Gilroy R."/>
            <person name="Ravi A."/>
            <person name="Getino M."/>
            <person name="Pursley I."/>
            <person name="Horton D.L."/>
            <person name="Alikhan N.F."/>
            <person name="Baker D."/>
            <person name="Gharbi K."/>
            <person name="Hall N."/>
            <person name="Watson M."/>
            <person name="Adriaenssens E.M."/>
            <person name="Foster-Nyarko E."/>
            <person name="Jarju S."/>
            <person name="Secka A."/>
            <person name="Antonio M."/>
            <person name="Oren A."/>
            <person name="Chaudhuri R.R."/>
            <person name="La Ragione R."/>
            <person name="Hildebrand F."/>
            <person name="Pallen M.J."/>
        </authorList>
    </citation>
    <scope>NUCLEOTIDE SEQUENCE</scope>
    <source>
        <strain evidence="3">CHK186-1790</strain>
    </source>
</reference>
<feature type="domain" description="DUF4234" evidence="2">
    <location>
        <begin position="4"/>
        <end position="70"/>
    </location>
</feature>
<feature type="transmembrane region" description="Helical" evidence="1">
    <location>
        <begin position="45"/>
        <end position="63"/>
    </location>
</feature>
<reference evidence="3" key="2">
    <citation type="submission" date="2021-04" db="EMBL/GenBank/DDBJ databases">
        <authorList>
            <person name="Gilroy R."/>
        </authorList>
    </citation>
    <scope>NUCLEOTIDE SEQUENCE</scope>
    <source>
        <strain evidence="3">CHK186-1790</strain>
    </source>
</reference>
<evidence type="ECO:0000259" key="2">
    <source>
        <dbReference type="Pfam" id="PF14018"/>
    </source>
</evidence>
<feature type="transmembrane region" description="Helical" evidence="1">
    <location>
        <begin position="84"/>
        <end position="103"/>
    </location>
</feature>
<dbReference type="InterPro" id="IPR025328">
    <property type="entry name" value="DUF4234"/>
</dbReference>
<comment type="caution">
    <text evidence="3">The sequence shown here is derived from an EMBL/GenBank/DDBJ whole genome shotgun (WGS) entry which is preliminary data.</text>
</comment>
<dbReference type="EMBL" id="DWWJ01000072">
    <property type="protein sequence ID" value="HJC40674.1"/>
    <property type="molecule type" value="Genomic_DNA"/>
</dbReference>